<evidence type="ECO:0008006" key="3">
    <source>
        <dbReference type="Google" id="ProtNLM"/>
    </source>
</evidence>
<dbReference type="SUPFAM" id="SSF52047">
    <property type="entry name" value="RNI-like"/>
    <property type="match status" value="1"/>
</dbReference>
<accession>A0A8H6T4I4</accession>
<proteinExistence type="predicted"/>
<name>A0A8H6T4I4_9AGAR</name>
<organism evidence="1 2">
    <name type="scientific">Mycena indigotica</name>
    <dbReference type="NCBI Taxonomy" id="2126181"/>
    <lineage>
        <taxon>Eukaryota</taxon>
        <taxon>Fungi</taxon>
        <taxon>Dikarya</taxon>
        <taxon>Basidiomycota</taxon>
        <taxon>Agaricomycotina</taxon>
        <taxon>Agaricomycetes</taxon>
        <taxon>Agaricomycetidae</taxon>
        <taxon>Agaricales</taxon>
        <taxon>Marasmiineae</taxon>
        <taxon>Mycenaceae</taxon>
        <taxon>Mycena</taxon>
    </lineage>
</organism>
<evidence type="ECO:0000313" key="2">
    <source>
        <dbReference type="Proteomes" id="UP000636479"/>
    </source>
</evidence>
<dbReference type="RefSeq" id="XP_037222730.1">
    <property type="nucleotide sequence ID" value="XM_037359845.1"/>
</dbReference>
<dbReference type="InterPro" id="IPR032675">
    <property type="entry name" value="LRR_dom_sf"/>
</dbReference>
<reference evidence="1" key="1">
    <citation type="submission" date="2020-05" db="EMBL/GenBank/DDBJ databases">
        <title>Mycena genomes resolve the evolution of fungal bioluminescence.</title>
        <authorList>
            <person name="Tsai I.J."/>
        </authorList>
    </citation>
    <scope>NUCLEOTIDE SEQUENCE</scope>
    <source>
        <strain evidence="1">171206Taipei</strain>
    </source>
</reference>
<dbReference type="GeneID" id="59342361"/>
<dbReference type="AlphaFoldDB" id="A0A8H6T4I4"/>
<gene>
    <name evidence="1" type="ORF">MIND_00298300</name>
</gene>
<protein>
    <recommendedName>
        <fullName evidence="3">F-box domain-containing protein</fullName>
    </recommendedName>
</protein>
<sequence>MTFPTLPLAQRLSYETLGQIFLVLVDLSPDWARLRPLAGPLALTGVCASWRVVALSLPMLWNSLVVDFLPPDNHRVPSLRWVDSRFWMAYTWLARGRSLGLCLDLKISLWKPTVEPKVEILLRHFASSLDILRLSTEGSSLSSERRNVRLDSPSGYPRLRELDLAINNDFQWPPSFTIAFPRLERLSFRPHMRASSSYKNLAPADLPIENWGRITHLRLDMCGEIDEMCKTVENCPQLRGLHLAGFGMGPPSDQPLSLPSLTLLNIETSSGWPLAPLLRWKLPKLRTLSLGEVRVNQPQHMITWIQGVFQSVPFERVTSFAVAYNYTTPNFFELLLPTLPRMRRLRIPFDADFCSKIVDTAKRLPLEQLCISVGIRQQHHELAGPITEAMRALTAALHAGKFGPRMSPAAIIFLVECWYPLDPEPQARVDQFLRDAGQLGVTVHTGQPSTLPKRLFHVFDA</sequence>
<keyword evidence="2" id="KW-1185">Reference proteome</keyword>
<comment type="caution">
    <text evidence="1">The sequence shown here is derived from an EMBL/GenBank/DDBJ whole genome shotgun (WGS) entry which is preliminary data.</text>
</comment>
<dbReference type="Proteomes" id="UP000636479">
    <property type="component" value="Unassembled WGS sequence"/>
</dbReference>
<dbReference type="EMBL" id="JACAZF010000003">
    <property type="protein sequence ID" value="KAF7309280.1"/>
    <property type="molecule type" value="Genomic_DNA"/>
</dbReference>
<dbReference type="Gene3D" id="3.80.10.10">
    <property type="entry name" value="Ribonuclease Inhibitor"/>
    <property type="match status" value="1"/>
</dbReference>
<evidence type="ECO:0000313" key="1">
    <source>
        <dbReference type="EMBL" id="KAF7309280.1"/>
    </source>
</evidence>